<organism evidence="8 9">
    <name type="scientific">Acer negundo</name>
    <name type="common">Box elder</name>
    <dbReference type="NCBI Taxonomy" id="4023"/>
    <lineage>
        <taxon>Eukaryota</taxon>
        <taxon>Viridiplantae</taxon>
        <taxon>Streptophyta</taxon>
        <taxon>Embryophyta</taxon>
        <taxon>Tracheophyta</taxon>
        <taxon>Spermatophyta</taxon>
        <taxon>Magnoliopsida</taxon>
        <taxon>eudicotyledons</taxon>
        <taxon>Gunneridae</taxon>
        <taxon>Pentapetalae</taxon>
        <taxon>rosids</taxon>
        <taxon>malvids</taxon>
        <taxon>Sapindales</taxon>
        <taxon>Sapindaceae</taxon>
        <taxon>Hippocastanoideae</taxon>
        <taxon>Acereae</taxon>
        <taxon>Acer</taxon>
    </lineage>
</organism>
<keyword evidence="3" id="KW-0319">Glycerol metabolism</keyword>
<keyword evidence="7" id="KW-0812">Transmembrane</keyword>
<keyword evidence="4" id="KW-0378">Hydrolase</keyword>
<evidence type="ECO:0000256" key="3">
    <source>
        <dbReference type="ARBA" id="ARBA00022798"/>
    </source>
</evidence>
<reference evidence="8" key="2">
    <citation type="submission" date="2023-02" db="EMBL/GenBank/DDBJ databases">
        <authorList>
            <person name="Swenson N.G."/>
            <person name="Wegrzyn J.L."/>
            <person name="Mcevoy S.L."/>
        </authorList>
    </citation>
    <scope>NUCLEOTIDE SEQUENCE</scope>
    <source>
        <strain evidence="8">91603</strain>
        <tissue evidence="8">Leaf</tissue>
    </source>
</reference>
<evidence type="ECO:0000256" key="5">
    <source>
        <dbReference type="ARBA" id="ARBA00047512"/>
    </source>
</evidence>
<reference evidence="8" key="1">
    <citation type="journal article" date="2022" name="Plant J.">
        <title>Strategies of tolerance reflected in two North American maple genomes.</title>
        <authorList>
            <person name="McEvoy S.L."/>
            <person name="Sezen U.U."/>
            <person name="Trouern-Trend A."/>
            <person name="McMahon S.M."/>
            <person name="Schaberg P.G."/>
            <person name="Yang J."/>
            <person name="Wegrzyn J.L."/>
            <person name="Swenson N.G."/>
        </authorList>
    </citation>
    <scope>NUCLEOTIDE SEQUENCE</scope>
    <source>
        <strain evidence="8">91603</strain>
    </source>
</reference>
<dbReference type="AlphaFoldDB" id="A0AAD5J5V7"/>
<comment type="similarity">
    <text evidence="1">Belongs to the glycerophosphoryl diester phosphodiesterase family.</text>
</comment>
<dbReference type="PANTHER" id="PTHR43620">
    <property type="entry name" value="GLYCEROPHOSPHORYL DIESTER PHOSPHODIESTERASE"/>
    <property type="match status" value="1"/>
</dbReference>
<keyword evidence="9" id="KW-1185">Reference proteome</keyword>
<sequence length="140" mass="14775">MLLVYVEVFSNEFMSQAWDFFSDATVDINSFVLGIGTGTGINGVITGFPETAARYRTQFSLVVSFNSSPQYLPPAASPGQNSQNPTLWSHLCPPVAEQTPSSPGGGSAAAPTISRNGQPRLAGCIFLSSLAMLLAALLLF</sequence>
<accession>A0AAD5J5V7</accession>
<evidence type="ECO:0000256" key="6">
    <source>
        <dbReference type="SAM" id="MobiDB-lite"/>
    </source>
</evidence>
<protein>
    <recommendedName>
        <fullName evidence="2">glycerophosphodiester phosphodiesterase</fullName>
        <ecNumber evidence="2">3.1.4.46</ecNumber>
    </recommendedName>
</protein>
<feature type="transmembrane region" description="Helical" evidence="7">
    <location>
        <begin position="121"/>
        <end position="139"/>
    </location>
</feature>
<keyword evidence="7" id="KW-1133">Transmembrane helix</keyword>
<dbReference type="Proteomes" id="UP001064489">
    <property type="component" value="Chromosome 3"/>
</dbReference>
<evidence type="ECO:0000313" key="8">
    <source>
        <dbReference type="EMBL" id="KAI9186087.1"/>
    </source>
</evidence>
<comment type="caution">
    <text evidence="8">The sequence shown here is derived from an EMBL/GenBank/DDBJ whole genome shotgun (WGS) entry which is preliminary data.</text>
</comment>
<comment type="catalytic activity">
    <reaction evidence="5">
        <text>a sn-glycero-3-phosphodiester + H2O = an alcohol + sn-glycerol 3-phosphate + H(+)</text>
        <dbReference type="Rhea" id="RHEA:12969"/>
        <dbReference type="ChEBI" id="CHEBI:15377"/>
        <dbReference type="ChEBI" id="CHEBI:15378"/>
        <dbReference type="ChEBI" id="CHEBI:30879"/>
        <dbReference type="ChEBI" id="CHEBI:57597"/>
        <dbReference type="ChEBI" id="CHEBI:83408"/>
        <dbReference type="EC" id="3.1.4.46"/>
    </reaction>
</comment>
<name>A0AAD5J5V7_ACENE</name>
<evidence type="ECO:0000313" key="9">
    <source>
        <dbReference type="Proteomes" id="UP001064489"/>
    </source>
</evidence>
<feature type="region of interest" description="Disordered" evidence="6">
    <location>
        <begin position="88"/>
        <end position="113"/>
    </location>
</feature>
<dbReference type="GO" id="GO:0008889">
    <property type="term" value="F:glycerophosphodiester phosphodiesterase activity"/>
    <property type="evidence" value="ECO:0007669"/>
    <property type="project" value="UniProtKB-EC"/>
</dbReference>
<dbReference type="GO" id="GO:0006071">
    <property type="term" value="P:glycerol metabolic process"/>
    <property type="evidence" value="ECO:0007669"/>
    <property type="project" value="UniProtKB-KW"/>
</dbReference>
<dbReference type="EMBL" id="JAJSOW010000100">
    <property type="protein sequence ID" value="KAI9186087.1"/>
    <property type="molecule type" value="Genomic_DNA"/>
</dbReference>
<evidence type="ECO:0000256" key="1">
    <source>
        <dbReference type="ARBA" id="ARBA00007277"/>
    </source>
</evidence>
<evidence type="ECO:0000256" key="2">
    <source>
        <dbReference type="ARBA" id="ARBA00012247"/>
    </source>
</evidence>
<evidence type="ECO:0000256" key="4">
    <source>
        <dbReference type="ARBA" id="ARBA00022801"/>
    </source>
</evidence>
<gene>
    <name evidence="8" type="ORF">LWI28_013630</name>
</gene>
<keyword evidence="7" id="KW-0472">Membrane</keyword>
<dbReference type="PANTHER" id="PTHR43620:SF7">
    <property type="entry name" value="GLYCEROPHOSPHODIESTER PHOSPHODIESTERASE GDPD5-RELATED"/>
    <property type="match status" value="1"/>
</dbReference>
<evidence type="ECO:0000256" key="7">
    <source>
        <dbReference type="SAM" id="Phobius"/>
    </source>
</evidence>
<dbReference type="EC" id="3.1.4.46" evidence="2"/>
<proteinExistence type="inferred from homology"/>